<protein>
    <recommendedName>
        <fullName evidence="3">Cellulase</fullName>
    </recommendedName>
</protein>
<dbReference type="Pfam" id="PF12876">
    <property type="entry name" value="Cellulase-like"/>
    <property type="match status" value="1"/>
</dbReference>
<evidence type="ECO:0000313" key="1">
    <source>
        <dbReference type="EMBL" id="AJD49942.1"/>
    </source>
</evidence>
<dbReference type="HOGENOM" id="CLU_753623_0_0_6"/>
<gene>
    <name evidence="1" type="ORF">S7S_17650</name>
</gene>
<organism evidence="1 2">
    <name type="scientific">Isoalcanivorax pacificus W11-5</name>
    <dbReference type="NCBI Taxonomy" id="391936"/>
    <lineage>
        <taxon>Bacteria</taxon>
        <taxon>Pseudomonadati</taxon>
        <taxon>Pseudomonadota</taxon>
        <taxon>Gammaproteobacteria</taxon>
        <taxon>Oceanospirillales</taxon>
        <taxon>Alcanivoracaceae</taxon>
        <taxon>Isoalcanivorax</taxon>
    </lineage>
</organism>
<dbReference type="InterPro" id="IPR017853">
    <property type="entry name" value="GH"/>
</dbReference>
<dbReference type="Gene3D" id="3.20.20.80">
    <property type="entry name" value="Glycosidases"/>
    <property type="match status" value="1"/>
</dbReference>
<dbReference type="SUPFAM" id="SSF51445">
    <property type="entry name" value="(Trans)glycosidases"/>
    <property type="match status" value="1"/>
</dbReference>
<sequence length="390" mass="44893">MLDRLFLYSGCLMVGEAGSTPRLALACWDYSWLTRRDGRASEYRDLDKVFAELAERGYNALRLDPFPHLLARGESGLTQDRFDVLPEGLDLRRGARVPVQVQPRKTLVEMLRRARAHGISLWLTSWFMPDTQARRSFVRRPQDFVRVWAETLAFIENEGYADLILGVDFCHEFPQAPCAHGAYRRIFASHPRNPLPQMLGWSGGVCRRVEEYLLEVPRSLRALYPHYRYGVSVAATQEDNIRQLDTSELDFLDTHAWLSDDPRFRFASGEMLTPVAPAVASRLQSRVAALLYRARQSQWSRRAGRRLHQQAEFARMRRLAPILGEGYVHDARESALDWDWVRLVSEHMVMAALEEGIPVITTGLHARPHSPGFWEDVAWHQRLTTMIREA</sequence>
<dbReference type="EMBL" id="CP004387">
    <property type="protein sequence ID" value="AJD49942.1"/>
    <property type="molecule type" value="Genomic_DNA"/>
</dbReference>
<proteinExistence type="predicted"/>
<keyword evidence="2" id="KW-1185">Reference proteome</keyword>
<reference evidence="1 2" key="1">
    <citation type="journal article" date="2012" name="J. Bacteriol.">
        <title>Genome sequence of an alkane-degrading bacterium, Alcanivorax pacificus type strain W11-5, isolated from deep sea sediment.</title>
        <authorList>
            <person name="Lai Q."/>
            <person name="Shao Z."/>
        </authorList>
    </citation>
    <scope>NUCLEOTIDE SEQUENCE [LARGE SCALE GENOMIC DNA]</scope>
    <source>
        <strain evidence="1 2">W11-5</strain>
    </source>
</reference>
<dbReference type="AlphaFoldDB" id="A0A0B4XUM1"/>
<evidence type="ECO:0008006" key="3">
    <source>
        <dbReference type="Google" id="ProtNLM"/>
    </source>
</evidence>
<dbReference type="Proteomes" id="UP000006764">
    <property type="component" value="Chromosome"/>
</dbReference>
<evidence type="ECO:0000313" key="2">
    <source>
        <dbReference type="Proteomes" id="UP000006764"/>
    </source>
</evidence>
<accession>A0A0B4XUM1</accession>
<dbReference type="KEGG" id="apac:S7S_17650"/>
<dbReference type="InterPro" id="IPR024778">
    <property type="entry name" value="Put_cellulase"/>
</dbReference>
<name>A0A0B4XUM1_9GAMM</name>